<evidence type="ECO:0000313" key="1">
    <source>
        <dbReference type="EMBL" id="KAI6091072.1"/>
    </source>
</evidence>
<evidence type="ECO:0000313" key="2">
    <source>
        <dbReference type="Proteomes" id="UP001497680"/>
    </source>
</evidence>
<dbReference type="Proteomes" id="UP001497680">
    <property type="component" value="Unassembled WGS sequence"/>
</dbReference>
<dbReference type="EMBL" id="MU394288">
    <property type="protein sequence ID" value="KAI6091072.1"/>
    <property type="molecule type" value="Genomic_DNA"/>
</dbReference>
<gene>
    <name evidence="1" type="ORF">F4821DRAFT_227409</name>
</gene>
<sequence length="486" mass="52533">MASPGVFLSPPASSLFQFPPGPNPQTIPPPHFEFPFTIPDNLYVSALDARVPITIATVYAVTAKALNVYNKSTGKKPWAISKTKAFKAFVILHNVFLAVYSAWTWVGMFNGLRNSVASPAGPNGWAGTVDSFCKFHGPAGFGNALSYNENSGTWHSMTGASAIHLTAEGSPSRAVPGRLWNEGLAFYGWLFYISKFYEVVDTLIILAKGKLSSTLQTYHHAGAMMAMWAGMRYMAVPIWIFVFFNSAIHALMYTYFTITAFNVRVPTFIKRTLTSLQISQFIIGASCAMIHSFISYLVPTDVKASSASAISSIAAAATDAPNFLDGLKQTLFGAAGAAGVAAVVSSPSEANSSHEAASYVTQYEKVDCITTTGATFAIWLNVFYLLPLTYLFMSFFVASYLRRSKAEVVRAKSNPDRRRSNVVLAEKASWDAAKGIEREIYNKNNEGAVVEDSDSSSGSVNGNDMLHPSSAAKVNGVKTKANGKKH</sequence>
<accession>A0ACC0DEE9</accession>
<reference evidence="1 2" key="1">
    <citation type="journal article" date="2022" name="New Phytol.">
        <title>Ecological generalism drives hyperdiversity of secondary metabolite gene clusters in xylarialean endophytes.</title>
        <authorList>
            <person name="Franco M.E.E."/>
            <person name="Wisecaver J.H."/>
            <person name="Arnold A.E."/>
            <person name="Ju Y.M."/>
            <person name="Slot J.C."/>
            <person name="Ahrendt S."/>
            <person name="Moore L.P."/>
            <person name="Eastman K.E."/>
            <person name="Scott K."/>
            <person name="Konkel Z."/>
            <person name="Mondo S.J."/>
            <person name="Kuo A."/>
            <person name="Hayes R.D."/>
            <person name="Haridas S."/>
            <person name="Andreopoulos B."/>
            <person name="Riley R."/>
            <person name="LaButti K."/>
            <person name="Pangilinan J."/>
            <person name="Lipzen A."/>
            <person name="Amirebrahimi M."/>
            <person name="Yan J."/>
            <person name="Adam C."/>
            <person name="Keymanesh K."/>
            <person name="Ng V."/>
            <person name="Louie K."/>
            <person name="Northen T."/>
            <person name="Drula E."/>
            <person name="Henrissat B."/>
            <person name="Hsieh H.M."/>
            <person name="Youens-Clark K."/>
            <person name="Lutzoni F."/>
            <person name="Miadlikowska J."/>
            <person name="Eastwood D.C."/>
            <person name="Hamelin R.C."/>
            <person name="Grigoriev I.V."/>
            <person name="U'Ren J.M."/>
        </authorList>
    </citation>
    <scope>NUCLEOTIDE SEQUENCE [LARGE SCALE GENOMIC DNA]</scope>
    <source>
        <strain evidence="1 2">ER1909</strain>
    </source>
</reference>
<name>A0ACC0DEE9_9PEZI</name>
<comment type="caution">
    <text evidence="1">The sequence shown here is derived from an EMBL/GenBank/DDBJ whole genome shotgun (WGS) entry which is preliminary data.</text>
</comment>
<proteinExistence type="predicted"/>
<protein>
    <submittedName>
        <fullName evidence="1">GNS1/SUR4 family-domain-containing protein</fullName>
    </submittedName>
</protein>
<keyword evidence="2" id="KW-1185">Reference proteome</keyword>
<organism evidence="1 2">
    <name type="scientific">Hypoxylon rubiginosum</name>
    <dbReference type="NCBI Taxonomy" id="110542"/>
    <lineage>
        <taxon>Eukaryota</taxon>
        <taxon>Fungi</taxon>
        <taxon>Dikarya</taxon>
        <taxon>Ascomycota</taxon>
        <taxon>Pezizomycotina</taxon>
        <taxon>Sordariomycetes</taxon>
        <taxon>Xylariomycetidae</taxon>
        <taxon>Xylariales</taxon>
        <taxon>Hypoxylaceae</taxon>
        <taxon>Hypoxylon</taxon>
    </lineage>
</organism>